<proteinExistence type="predicted"/>
<organism evidence="1">
    <name type="scientific">viral metagenome</name>
    <dbReference type="NCBI Taxonomy" id="1070528"/>
    <lineage>
        <taxon>unclassified sequences</taxon>
        <taxon>metagenomes</taxon>
        <taxon>organismal metagenomes</taxon>
    </lineage>
</organism>
<dbReference type="AlphaFoldDB" id="A0A6M3IZS8"/>
<reference evidence="1" key="1">
    <citation type="submission" date="2020-03" db="EMBL/GenBank/DDBJ databases">
        <title>The deep terrestrial virosphere.</title>
        <authorList>
            <person name="Holmfeldt K."/>
            <person name="Nilsson E."/>
            <person name="Simone D."/>
            <person name="Lopez-Fernandez M."/>
            <person name="Wu X."/>
            <person name="de Brujin I."/>
            <person name="Lundin D."/>
            <person name="Andersson A."/>
            <person name="Bertilsson S."/>
            <person name="Dopson M."/>
        </authorList>
    </citation>
    <scope>NUCLEOTIDE SEQUENCE</scope>
    <source>
        <strain evidence="2">MM415A01588</strain>
        <strain evidence="1">MM415B00713</strain>
    </source>
</reference>
<name>A0A6M3IZS8_9ZZZZ</name>
<evidence type="ECO:0000313" key="2">
    <source>
        <dbReference type="EMBL" id="QJA76076.1"/>
    </source>
</evidence>
<dbReference type="EMBL" id="MT142203">
    <property type="protein sequence ID" value="QJA76076.1"/>
    <property type="molecule type" value="Genomic_DNA"/>
</dbReference>
<dbReference type="EMBL" id="MT141483">
    <property type="protein sequence ID" value="QJA62838.1"/>
    <property type="molecule type" value="Genomic_DNA"/>
</dbReference>
<protein>
    <submittedName>
        <fullName evidence="1">Uncharacterized protein</fullName>
    </submittedName>
</protein>
<sequence>MDFDEQILLAATQRIGNTSFEVTAGKSLKIETSPAGEGIIDETVPAGKKWLVDVWLKIREVNA</sequence>
<gene>
    <name evidence="2" type="ORF">MM415A01588_0008</name>
    <name evidence="1" type="ORF">MM415B00713_0008</name>
</gene>
<accession>A0A6M3IZS8</accession>
<evidence type="ECO:0000313" key="1">
    <source>
        <dbReference type="EMBL" id="QJA62838.1"/>
    </source>
</evidence>